<reference evidence="2" key="1">
    <citation type="submission" date="2017-06" db="EMBL/GenBank/DDBJ databases">
        <title>Complete Genome Sequence of Mycobacterium shigaense.</title>
        <authorList>
            <person name="Fukano H."/>
            <person name="Yoshida M."/>
            <person name="Kazumi Y."/>
            <person name="Ogura Y."/>
            <person name="Mitarai S."/>
            <person name="Hayashi T."/>
            <person name="Hoshino Y."/>
        </authorList>
    </citation>
    <scope>NUCLEOTIDE SEQUENCE [LARGE SCALE GENOMIC DNA]</scope>
    <source>
        <strain evidence="2">UN-152</strain>
    </source>
</reference>
<gene>
    <name evidence="1" type="ORF">MSG_04951</name>
</gene>
<accession>A0A1Z4EPZ0</accession>
<dbReference type="Proteomes" id="UP000217736">
    <property type="component" value="Chromosome"/>
</dbReference>
<proteinExistence type="predicted"/>
<evidence type="ECO:0000313" key="2">
    <source>
        <dbReference type="Proteomes" id="UP000217736"/>
    </source>
</evidence>
<dbReference type="AlphaFoldDB" id="A0A1Z4EPZ0"/>
<name>A0A1Z4EPZ0_9MYCO</name>
<dbReference type="InterPro" id="IPR042098">
    <property type="entry name" value="TauD-like_sf"/>
</dbReference>
<evidence type="ECO:0000313" key="1">
    <source>
        <dbReference type="EMBL" id="BAX95057.1"/>
    </source>
</evidence>
<dbReference type="Gene3D" id="3.60.130.10">
    <property type="entry name" value="Clavaminate synthase-like"/>
    <property type="match status" value="1"/>
</dbReference>
<dbReference type="KEGG" id="mshg:MSG_04951"/>
<protein>
    <submittedName>
        <fullName evidence="1">Uncharacterized protein</fullName>
    </submittedName>
</protein>
<organism evidence="1 2">
    <name type="scientific">Mycobacterium shigaense</name>
    <dbReference type="NCBI Taxonomy" id="722731"/>
    <lineage>
        <taxon>Bacteria</taxon>
        <taxon>Bacillati</taxon>
        <taxon>Actinomycetota</taxon>
        <taxon>Actinomycetes</taxon>
        <taxon>Mycobacteriales</taxon>
        <taxon>Mycobacteriaceae</taxon>
        <taxon>Mycobacterium</taxon>
        <taxon>Mycobacterium simiae complex</taxon>
    </lineage>
</organism>
<dbReference type="Pfam" id="PF19541">
    <property type="entry name" value="DUF6065"/>
    <property type="match status" value="1"/>
</dbReference>
<sequence length="136" mass="15837">MGIWDNYATQHRAVDDGEHRLMHRVALIGTVNWKFTRPRLWATFEKGEPVCLSVPQRRGELEEFEPRIVSIAAAPDEFRMSYDAWRSGRRHFNEDLKRPGSAARQAGWQKDYFRGKLPDGSDSAWSEVFREMLRAA</sequence>
<keyword evidence="2" id="KW-1185">Reference proteome</keyword>
<dbReference type="EMBL" id="AP018164">
    <property type="protein sequence ID" value="BAX95057.1"/>
    <property type="molecule type" value="Genomic_DNA"/>
</dbReference>
<dbReference type="InterPro" id="IPR045709">
    <property type="entry name" value="DUF6065"/>
</dbReference>